<dbReference type="InterPro" id="IPR013641">
    <property type="entry name" value="KTI12/PSTK"/>
</dbReference>
<reference evidence="5" key="1">
    <citation type="submission" date="2022-06" db="EMBL/GenBank/DDBJ databases">
        <authorList>
            <consortium name="SYNGENTA / RWTH Aachen University"/>
        </authorList>
    </citation>
    <scope>NUCLEOTIDE SEQUENCE</scope>
</reference>
<keyword evidence="1" id="KW-0547">Nucleotide-binding</keyword>
<keyword evidence="2" id="KW-0067">ATP-binding</keyword>
<evidence type="ECO:0000256" key="1">
    <source>
        <dbReference type="ARBA" id="ARBA00022741"/>
    </source>
</evidence>
<evidence type="ECO:0000256" key="3">
    <source>
        <dbReference type="ARBA" id="ARBA00025768"/>
    </source>
</evidence>
<comment type="similarity">
    <text evidence="3">Belongs to the KTI12 family.</text>
</comment>
<sequence>MMNFCQRLVGETVYHLGVPAEGGRARQITFNSQAGALLNHPGLTQPTIAGSSARESSQGTGNDQRQIYQTDRSDPPPRIPLMALVVLTGYPCSGKSTRAIEIKNMLDTRFEQLASSSPAPITRRRVLIINDELLNTNRSAYKDSRTERVARANFLSSTIRQLSKDQIVVCDGMNYIKGFRYQLYCAAREAGIRTCTVHIANLPERCLANNMKLPEDNRYDQETISNFFSRYEEPNSAVRWDSPLVVLPWCDSLCENGTTGQRHGLIGLEGLRVLDDNGNERRGSAFSKIEQGAERNHLEGTHGANDDLINPKWSKVADDLWLAITAGEVKPVHAAVKPATQTSANFLHLLESTTTALIESFISALKDSPESYGTVVFQCSLQNSSQPKKFSLSISPGRTINVGVLQRLKRQYTTIHKQANAAGKGASENDSDEIADNFVKYLQGAM</sequence>
<protein>
    <submittedName>
        <fullName evidence="5">Chromatin associated protein KTI12</fullName>
    </submittedName>
</protein>
<feature type="region of interest" description="Disordered" evidence="4">
    <location>
        <begin position="41"/>
        <end position="76"/>
    </location>
</feature>
<accession>A0AAV0AUC1</accession>
<evidence type="ECO:0000256" key="4">
    <source>
        <dbReference type="SAM" id="MobiDB-lite"/>
    </source>
</evidence>
<dbReference type="Pfam" id="PF08433">
    <property type="entry name" value="KTI12"/>
    <property type="match status" value="1"/>
</dbReference>
<dbReference type="PANTHER" id="PTHR12435">
    <property type="match status" value="1"/>
</dbReference>
<evidence type="ECO:0000256" key="2">
    <source>
        <dbReference type="ARBA" id="ARBA00022840"/>
    </source>
</evidence>
<name>A0AAV0AUC1_PHAPC</name>
<dbReference type="Gene3D" id="3.40.50.300">
    <property type="entry name" value="P-loop containing nucleotide triphosphate hydrolases"/>
    <property type="match status" value="1"/>
</dbReference>
<dbReference type="SUPFAM" id="SSF52540">
    <property type="entry name" value="P-loop containing nucleoside triphosphate hydrolases"/>
    <property type="match status" value="1"/>
</dbReference>
<feature type="compositionally biased region" description="Polar residues" evidence="4">
    <location>
        <begin position="42"/>
        <end position="70"/>
    </location>
</feature>
<dbReference type="Proteomes" id="UP001153365">
    <property type="component" value="Unassembled WGS sequence"/>
</dbReference>
<evidence type="ECO:0000313" key="5">
    <source>
        <dbReference type="EMBL" id="CAH7673320.1"/>
    </source>
</evidence>
<dbReference type="InterPro" id="IPR027417">
    <property type="entry name" value="P-loop_NTPase"/>
</dbReference>
<dbReference type="AlphaFoldDB" id="A0AAV0AUC1"/>
<dbReference type="GO" id="GO:0005524">
    <property type="term" value="F:ATP binding"/>
    <property type="evidence" value="ECO:0007669"/>
    <property type="project" value="UniProtKB-KW"/>
</dbReference>
<evidence type="ECO:0000313" key="6">
    <source>
        <dbReference type="Proteomes" id="UP001153365"/>
    </source>
</evidence>
<gene>
    <name evidence="5" type="ORF">PPACK8108_LOCUS8208</name>
</gene>
<keyword evidence="6" id="KW-1185">Reference proteome</keyword>
<dbReference type="EMBL" id="CALTRL010001666">
    <property type="protein sequence ID" value="CAH7673320.1"/>
    <property type="molecule type" value="Genomic_DNA"/>
</dbReference>
<organism evidence="5 6">
    <name type="scientific">Phakopsora pachyrhizi</name>
    <name type="common">Asian soybean rust disease fungus</name>
    <dbReference type="NCBI Taxonomy" id="170000"/>
    <lineage>
        <taxon>Eukaryota</taxon>
        <taxon>Fungi</taxon>
        <taxon>Dikarya</taxon>
        <taxon>Basidiomycota</taxon>
        <taxon>Pucciniomycotina</taxon>
        <taxon>Pucciniomycetes</taxon>
        <taxon>Pucciniales</taxon>
        <taxon>Phakopsoraceae</taxon>
        <taxon>Phakopsora</taxon>
    </lineage>
</organism>
<comment type="caution">
    <text evidence="5">The sequence shown here is derived from an EMBL/GenBank/DDBJ whole genome shotgun (WGS) entry which is preliminary data.</text>
</comment>
<proteinExistence type="inferred from homology"/>